<sequence>MDDKRTFLAIGLAIAILLAWTPLAEHMGWIQRPQPVATTQETAAPTATAPAPAPASQAAQLPVFTPSAGVEVKVETPLYSAVLYSGGGTLRSFTLKRYDETIKPDSPKVNLVSPDAALTAPLGLTVNGQPSWSTGQWSFQGSDLKLEAGQQGSLTFIGLVDGVRVTRVITFNADNYLLSENVLVASDNQTPRTVRLGFTVAATPFSTGKYDPTRLAWDANQSFKEETSESTLTETGIIEQGLFNWAGVMSNYFMNVTAPVDPDNLTLKGRVQGGVWRLALERPDVLVPGSGTEVPVGVNWWFGPKDRELLAAAPDHLDQAVNFGMFSIIARPLLTILSFFHSYVGNWGIAIIMLTFCIRVVFWPLSQKSFKSMEQMKKLQPMMKKLREKYKDDKEALNREMMQLYKTYKVNPAGGCLPILVQIPVFIGLYQALLNSIQLRHASFIPHLPFTDITWLADLSAADPFYITPLLMGASMFLQQRLTPAAGDPTQQKVMMFMPVIFTVMFLNFPAGLVIYWLCNNLLSIGQQWWMLRKA</sequence>
<feature type="transmembrane region" description="Helical" evidence="13">
    <location>
        <begin position="410"/>
        <end position="433"/>
    </location>
</feature>
<keyword evidence="9 13" id="KW-0472">Membrane</keyword>
<comment type="caution">
    <text evidence="13">Lacks conserved residue(s) required for the propagation of feature annotation.</text>
</comment>
<accession>A0A9D1QZC8</accession>
<evidence type="ECO:0000256" key="6">
    <source>
        <dbReference type="ARBA" id="ARBA00022692"/>
    </source>
</evidence>
<feature type="transmembrane region" description="Helical" evidence="13">
    <location>
        <begin position="494"/>
        <end position="518"/>
    </location>
</feature>
<dbReference type="Pfam" id="PF14849">
    <property type="entry name" value="YidC_periplas"/>
    <property type="match status" value="1"/>
</dbReference>
<comment type="subunit">
    <text evidence="13">Interacts with the Sec translocase complex via SecD. Specifically interacts with transmembrane segments of nascent integral membrane proteins during membrane integration.</text>
</comment>
<evidence type="ECO:0000256" key="1">
    <source>
        <dbReference type="ARBA" id="ARBA00004429"/>
    </source>
</evidence>
<reference evidence="16" key="2">
    <citation type="submission" date="2021-04" db="EMBL/GenBank/DDBJ databases">
        <authorList>
            <person name="Gilroy R."/>
        </authorList>
    </citation>
    <scope>NUCLEOTIDE SEQUENCE</scope>
    <source>
        <strain evidence="16">ChiSxjej5B17-1746</strain>
    </source>
</reference>
<dbReference type="GO" id="GO:0032977">
    <property type="term" value="F:membrane insertase activity"/>
    <property type="evidence" value="ECO:0007669"/>
    <property type="project" value="InterPro"/>
</dbReference>
<comment type="caution">
    <text evidence="16">The sequence shown here is derived from an EMBL/GenBank/DDBJ whole genome shotgun (WGS) entry which is preliminary data.</text>
</comment>
<dbReference type="NCBIfam" id="TIGR03593">
    <property type="entry name" value="yidC_nterm"/>
    <property type="match status" value="1"/>
</dbReference>
<proteinExistence type="inferred from homology"/>
<dbReference type="Proteomes" id="UP000824264">
    <property type="component" value="Unassembled WGS sequence"/>
</dbReference>
<dbReference type="CDD" id="cd19961">
    <property type="entry name" value="EcYidC-like_peri"/>
    <property type="match status" value="1"/>
</dbReference>
<evidence type="ECO:0000313" key="17">
    <source>
        <dbReference type="Proteomes" id="UP000824264"/>
    </source>
</evidence>
<comment type="similarity">
    <text evidence="2 13">Belongs to the OXA1/ALB3/YidC family. Type 1 subfamily.</text>
</comment>
<dbReference type="InterPro" id="IPR047196">
    <property type="entry name" value="YidC_ALB_C"/>
</dbReference>
<evidence type="ECO:0000256" key="8">
    <source>
        <dbReference type="ARBA" id="ARBA00022989"/>
    </source>
</evidence>
<dbReference type="PANTHER" id="PTHR12428:SF65">
    <property type="entry name" value="CYTOCHROME C OXIDASE ASSEMBLY PROTEIN COX18, MITOCHONDRIAL"/>
    <property type="match status" value="1"/>
</dbReference>
<comment type="subcellular location">
    <subcellularLocation>
        <location evidence="1">Cell inner membrane</location>
        <topology evidence="1">Multi-pass membrane protein</topology>
    </subcellularLocation>
    <subcellularLocation>
        <location evidence="13">Cell membrane</location>
        <topology evidence="13">Multi-pass membrane protein</topology>
    </subcellularLocation>
</comment>
<protein>
    <recommendedName>
        <fullName evidence="3 13">Membrane protein insertase YidC</fullName>
    </recommendedName>
    <alternativeName>
        <fullName evidence="12 13">Foldase YidC</fullName>
    </alternativeName>
    <alternativeName>
        <fullName evidence="13">Membrane protein YidC</fullName>
    </alternativeName>
    <alternativeName>
        <fullName evidence="11 13">membrane integrase YidC</fullName>
    </alternativeName>
</protein>
<dbReference type="GO" id="GO:0051205">
    <property type="term" value="P:protein insertion into membrane"/>
    <property type="evidence" value="ECO:0007669"/>
    <property type="project" value="TreeGrafter"/>
</dbReference>
<feature type="domain" description="Membrane insertase YidC N-terminal" evidence="15">
    <location>
        <begin position="72"/>
        <end position="335"/>
    </location>
</feature>
<dbReference type="InterPro" id="IPR019998">
    <property type="entry name" value="Membr_insert_YidC"/>
</dbReference>
<evidence type="ECO:0000256" key="9">
    <source>
        <dbReference type="ARBA" id="ARBA00023136"/>
    </source>
</evidence>
<feature type="domain" description="Membrane insertase YidC/Oxa/ALB C-terminal" evidence="14">
    <location>
        <begin position="347"/>
        <end position="532"/>
    </location>
</feature>
<feature type="transmembrane region" description="Helical" evidence="13">
    <location>
        <begin position="347"/>
        <end position="366"/>
    </location>
</feature>
<evidence type="ECO:0000259" key="14">
    <source>
        <dbReference type="Pfam" id="PF02096"/>
    </source>
</evidence>
<dbReference type="HAMAP" id="MF_01810">
    <property type="entry name" value="YidC_type1"/>
    <property type="match status" value="1"/>
</dbReference>
<dbReference type="InterPro" id="IPR028053">
    <property type="entry name" value="Membr_insert_YidC_N"/>
</dbReference>
<dbReference type="CDD" id="cd20070">
    <property type="entry name" value="5TM_YidC_Alb3"/>
    <property type="match status" value="1"/>
</dbReference>
<dbReference type="Gene3D" id="2.70.98.90">
    <property type="match status" value="1"/>
</dbReference>
<dbReference type="PRINTS" id="PR01900">
    <property type="entry name" value="YIDCPROTEIN"/>
</dbReference>
<dbReference type="InterPro" id="IPR038221">
    <property type="entry name" value="YidC_periplasmic_sf"/>
</dbReference>
<evidence type="ECO:0000256" key="2">
    <source>
        <dbReference type="ARBA" id="ARBA00010527"/>
    </source>
</evidence>
<evidence type="ECO:0000256" key="3">
    <source>
        <dbReference type="ARBA" id="ARBA00015325"/>
    </source>
</evidence>
<organism evidence="16 17">
    <name type="scientific">Candidatus Bilophila faecipullorum</name>
    <dbReference type="NCBI Taxonomy" id="2838482"/>
    <lineage>
        <taxon>Bacteria</taxon>
        <taxon>Pseudomonadati</taxon>
        <taxon>Thermodesulfobacteriota</taxon>
        <taxon>Desulfovibrionia</taxon>
        <taxon>Desulfovibrionales</taxon>
        <taxon>Desulfovibrionaceae</taxon>
        <taxon>Bilophila</taxon>
    </lineage>
</organism>
<dbReference type="InterPro" id="IPR001708">
    <property type="entry name" value="YidC/ALB3/OXA1/COX18"/>
</dbReference>
<keyword evidence="8 13" id="KW-1133">Transmembrane helix</keyword>
<evidence type="ECO:0000256" key="5">
    <source>
        <dbReference type="ARBA" id="ARBA00022475"/>
    </source>
</evidence>
<dbReference type="GO" id="GO:0015031">
    <property type="term" value="P:protein transport"/>
    <property type="evidence" value="ECO:0007669"/>
    <property type="project" value="UniProtKB-KW"/>
</dbReference>
<dbReference type="GO" id="GO:0005886">
    <property type="term" value="C:plasma membrane"/>
    <property type="evidence" value="ECO:0007669"/>
    <property type="project" value="UniProtKB-SubCell"/>
</dbReference>
<dbReference type="InterPro" id="IPR028055">
    <property type="entry name" value="YidC/Oxa/ALB_C"/>
</dbReference>
<keyword evidence="6 13" id="KW-0812">Transmembrane</keyword>
<evidence type="ECO:0000256" key="10">
    <source>
        <dbReference type="ARBA" id="ARBA00023186"/>
    </source>
</evidence>
<dbReference type="AlphaFoldDB" id="A0A9D1QZC8"/>
<keyword evidence="7 13" id="KW-0653">Protein transport</keyword>
<reference evidence="16" key="1">
    <citation type="journal article" date="2021" name="PeerJ">
        <title>Extensive microbial diversity within the chicken gut microbiome revealed by metagenomics and culture.</title>
        <authorList>
            <person name="Gilroy R."/>
            <person name="Ravi A."/>
            <person name="Getino M."/>
            <person name="Pursley I."/>
            <person name="Horton D.L."/>
            <person name="Alikhan N.F."/>
            <person name="Baker D."/>
            <person name="Gharbi K."/>
            <person name="Hall N."/>
            <person name="Watson M."/>
            <person name="Adriaenssens E.M."/>
            <person name="Foster-Nyarko E."/>
            <person name="Jarju S."/>
            <person name="Secka A."/>
            <person name="Antonio M."/>
            <person name="Oren A."/>
            <person name="Chaudhuri R.R."/>
            <person name="La Ragione R."/>
            <person name="Hildebrand F."/>
            <person name="Pallen M.J."/>
        </authorList>
    </citation>
    <scope>NUCLEOTIDE SEQUENCE</scope>
    <source>
        <strain evidence="16">ChiSxjej5B17-1746</strain>
    </source>
</reference>
<name>A0A9D1QZC8_9BACT</name>
<comment type="function">
    <text evidence="13">Required for the insertion and/or proper folding and/or complex formation of integral membrane proteins into the membrane. Involved in integration of membrane proteins that insert both dependently and independently of the Sec translocase complex, as well as at least some lipoproteins. Aids folding of multispanning membrane proteins.</text>
</comment>
<evidence type="ECO:0000256" key="7">
    <source>
        <dbReference type="ARBA" id="ARBA00022927"/>
    </source>
</evidence>
<dbReference type="NCBIfam" id="TIGR03592">
    <property type="entry name" value="yidC_oxa1_cterm"/>
    <property type="match status" value="1"/>
</dbReference>
<dbReference type="Pfam" id="PF02096">
    <property type="entry name" value="60KD_IMP"/>
    <property type="match status" value="1"/>
</dbReference>
<evidence type="ECO:0000256" key="4">
    <source>
        <dbReference type="ARBA" id="ARBA00022448"/>
    </source>
</evidence>
<dbReference type="PANTHER" id="PTHR12428">
    <property type="entry name" value="OXA1"/>
    <property type="match status" value="1"/>
</dbReference>
<gene>
    <name evidence="13 16" type="primary">yidC</name>
    <name evidence="16" type="ORF">H9874_06070</name>
</gene>
<evidence type="ECO:0000256" key="13">
    <source>
        <dbReference type="HAMAP-Rule" id="MF_01810"/>
    </source>
</evidence>
<keyword evidence="5 13" id="KW-1003">Cell membrane</keyword>
<dbReference type="EMBL" id="DXGI01000222">
    <property type="protein sequence ID" value="HIW78693.1"/>
    <property type="molecule type" value="Genomic_DNA"/>
</dbReference>
<evidence type="ECO:0000259" key="15">
    <source>
        <dbReference type="Pfam" id="PF14849"/>
    </source>
</evidence>
<dbReference type="PRINTS" id="PR00701">
    <property type="entry name" value="60KDINNERMP"/>
</dbReference>
<evidence type="ECO:0000256" key="12">
    <source>
        <dbReference type="ARBA" id="ARBA00033342"/>
    </source>
</evidence>
<keyword evidence="10 13" id="KW-0143">Chaperone</keyword>
<evidence type="ECO:0000256" key="11">
    <source>
        <dbReference type="ARBA" id="ARBA00033245"/>
    </source>
</evidence>
<evidence type="ECO:0000313" key="16">
    <source>
        <dbReference type="EMBL" id="HIW78693.1"/>
    </source>
</evidence>
<keyword evidence="4 13" id="KW-0813">Transport</keyword>